<dbReference type="Pfam" id="PF16170">
    <property type="entry name" value="DUF4873"/>
    <property type="match status" value="1"/>
</dbReference>
<reference evidence="2 3" key="1">
    <citation type="submission" date="2015-03" db="EMBL/GenBank/DDBJ databases">
        <authorList>
            <consortium name="Pathogen Informatics"/>
            <person name="Murphy D."/>
        </authorList>
    </citation>
    <scope>NUCLEOTIDE SEQUENCE [LARGE SCALE GENOMIC DNA]</scope>
    <source>
        <strain evidence="2 3">PAP036</strain>
    </source>
</reference>
<evidence type="ECO:0000259" key="1">
    <source>
        <dbReference type="Pfam" id="PF16170"/>
    </source>
</evidence>
<dbReference type="Proteomes" id="UP000038487">
    <property type="component" value="Unassembled WGS sequence"/>
</dbReference>
<comment type="caution">
    <text evidence="2">The sequence shown here is derived from an EMBL/GenBank/DDBJ whole genome shotgun (WGS) entry which is preliminary data.</text>
</comment>
<evidence type="ECO:0000313" key="3">
    <source>
        <dbReference type="Proteomes" id="UP000038487"/>
    </source>
</evidence>
<name>A0AB33T7D6_9MYCO</name>
<gene>
    <name evidence="2" type="ORF">ERS075527_03035</name>
</gene>
<dbReference type="InterPro" id="IPR032371">
    <property type="entry name" value="DUF4873"/>
</dbReference>
<dbReference type="RefSeq" id="WP_017555112.1">
    <property type="nucleotide sequence ID" value="NZ_CM125927.1"/>
</dbReference>
<accession>A0AB33T7D6</accession>
<feature type="domain" description="DUF4873" evidence="1">
    <location>
        <begin position="15"/>
        <end position="103"/>
    </location>
</feature>
<evidence type="ECO:0000313" key="2">
    <source>
        <dbReference type="EMBL" id="CPT40536.1"/>
    </source>
</evidence>
<dbReference type="EMBL" id="CSUW01000007">
    <property type="protein sequence ID" value="CPT40536.1"/>
    <property type="molecule type" value="Genomic_DNA"/>
</dbReference>
<sequence>MRMENSFFSGDVELDYCGPAIFTVGGEEINARVVLRGFFQPIDGTYRWHGRVSADAPVLAQLAGARSPGVIHTPHGRVAMTLDEVDLWGRYRVRGTGRPPFPIDTNPRGWDELHCSTSDGYHRGSAP</sequence>
<proteinExistence type="predicted"/>
<protein>
    <recommendedName>
        <fullName evidence="1">DUF4873 domain-containing protein</fullName>
    </recommendedName>
</protein>
<dbReference type="AlphaFoldDB" id="A0AB33T7D6"/>
<organism evidence="2 3">
    <name type="scientific">Mycobacteroides abscessus</name>
    <dbReference type="NCBI Taxonomy" id="36809"/>
    <lineage>
        <taxon>Bacteria</taxon>
        <taxon>Bacillati</taxon>
        <taxon>Actinomycetota</taxon>
        <taxon>Actinomycetes</taxon>
        <taxon>Mycobacteriales</taxon>
        <taxon>Mycobacteriaceae</taxon>
        <taxon>Mycobacteroides</taxon>
    </lineage>
</organism>